<protein>
    <submittedName>
        <fullName evidence="4">Uncharacterized protein</fullName>
    </submittedName>
</protein>
<dbReference type="Gene3D" id="1.25.10.10">
    <property type="entry name" value="Leucine-rich Repeat Variant"/>
    <property type="match status" value="1"/>
</dbReference>
<comment type="similarity">
    <text evidence="1">Belongs to the importin alpha family.</text>
</comment>
<evidence type="ECO:0000256" key="3">
    <source>
        <dbReference type="ARBA" id="ARBA00022927"/>
    </source>
</evidence>
<proteinExistence type="inferred from homology"/>
<accession>A0AAD1U4H7</accession>
<dbReference type="SUPFAM" id="SSF48371">
    <property type="entry name" value="ARM repeat"/>
    <property type="match status" value="1"/>
</dbReference>
<keyword evidence="2" id="KW-0813">Transport</keyword>
<dbReference type="Pfam" id="PF00514">
    <property type="entry name" value="Arm"/>
    <property type="match status" value="1"/>
</dbReference>
<keyword evidence="5" id="KW-1185">Reference proteome</keyword>
<dbReference type="PANTHER" id="PTHR23316">
    <property type="entry name" value="IMPORTIN ALPHA"/>
    <property type="match status" value="1"/>
</dbReference>
<dbReference type="InterPro" id="IPR011989">
    <property type="entry name" value="ARM-like"/>
</dbReference>
<gene>
    <name evidence="4" type="ORF">ECRASSUSDP1_LOCUS1350</name>
</gene>
<reference evidence="4" key="1">
    <citation type="submission" date="2023-07" db="EMBL/GenBank/DDBJ databases">
        <authorList>
            <consortium name="AG Swart"/>
            <person name="Singh M."/>
            <person name="Singh A."/>
            <person name="Seah K."/>
            <person name="Emmerich C."/>
        </authorList>
    </citation>
    <scope>NUCLEOTIDE SEQUENCE</scope>
    <source>
        <strain evidence="4">DP1</strain>
    </source>
</reference>
<dbReference type="EMBL" id="CAMPGE010001275">
    <property type="protein sequence ID" value="CAI2360054.1"/>
    <property type="molecule type" value="Genomic_DNA"/>
</dbReference>
<dbReference type="InterPro" id="IPR016024">
    <property type="entry name" value="ARM-type_fold"/>
</dbReference>
<dbReference type="AlphaFoldDB" id="A0AAD1U4H7"/>
<keyword evidence="3" id="KW-0653">Protein transport</keyword>
<evidence type="ECO:0000256" key="2">
    <source>
        <dbReference type="ARBA" id="ARBA00022448"/>
    </source>
</evidence>
<dbReference type="InterPro" id="IPR032413">
    <property type="entry name" value="Arm_3"/>
</dbReference>
<comment type="caution">
    <text evidence="4">The sequence shown here is derived from an EMBL/GenBank/DDBJ whole genome shotgun (WGS) entry which is preliminary data.</text>
</comment>
<dbReference type="InterPro" id="IPR000225">
    <property type="entry name" value="Armadillo"/>
</dbReference>
<name>A0AAD1U4H7_EUPCR</name>
<sequence>MIKIRFFQIVYGLCTTSQRLGRKQILCLFSGDSLKYLSLTSSIPTISKNIWCKWGDATIVLICVKNICDLVLREESEIQVAINAEMLNLFYELLSHQDETIVRTACWALSNICAGLTKHISILIELGTIDKLIELIKADEYGILSKAGWCISNATAQKNAKIVEKIVSKKGIEAMCYLLKSKIKVKAAIILLEGIKNCLGIGQQSFINEEGFNEFALIFENCGGLDTIEKFYAHGDHLIYQLAEEIIESYFLVDVNLDEDEVDITQQF</sequence>
<dbReference type="Proteomes" id="UP001295684">
    <property type="component" value="Unassembled WGS sequence"/>
</dbReference>
<evidence type="ECO:0000256" key="1">
    <source>
        <dbReference type="ARBA" id="ARBA00010394"/>
    </source>
</evidence>
<dbReference type="GO" id="GO:0015031">
    <property type="term" value="P:protein transport"/>
    <property type="evidence" value="ECO:0007669"/>
    <property type="project" value="UniProtKB-KW"/>
</dbReference>
<organism evidence="4 5">
    <name type="scientific">Euplotes crassus</name>
    <dbReference type="NCBI Taxonomy" id="5936"/>
    <lineage>
        <taxon>Eukaryota</taxon>
        <taxon>Sar</taxon>
        <taxon>Alveolata</taxon>
        <taxon>Ciliophora</taxon>
        <taxon>Intramacronucleata</taxon>
        <taxon>Spirotrichea</taxon>
        <taxon>Hypotrichia</taxon>
        <taxon>Euplotida</taxon>
        <taxon>Euplotidae</taxon>
        <taxon>Moneuplotes</taxon>
    </lineage>
</organism>
<evidence type="ECO:0000313" key="4">
    <source>
        <dbReference type="EMBL" id="CAI2360054.1"/>
    </source>
</evidence>
<dbReference type="Pfam" id="PF16186">
    <property type="entry name" value="Arm_3"/>
    <property type="match status" value="1"/>
</dbReference>
<dbReference type="SMART" id="SM00185">
    <property type="entry name" value="ARM"/>
    <property type="match status" value="2"/>
</dbReference>
<evidence type="ECO:0000313" key="5">
    <source>
        <dbReference type="Proteomes" id="UP001295684"/>
    </source>
</evidence>